<protein>
    <submittedName>
        <fullName evidence="2">Uncharacterized protein</fullName>
    </submittedName>
</protein>
<comment type="caution">
    <text evidence="2">The sequence shown here is derived from an EMBL/GenBank/DDBJ whole genome shotgun (WGS) entry which is preliminary data.</text>
</comment>
<evidence type="ECO:0000313" key="3">
    <source>
        <dbReference type="Proteomes" id="UP000756346"/>
    </source>
</evidence>
<feature type="region of interest" description="Disordered" evidence="1">
    <location>
        <begin position="1"/>
        <end position="22"/>
    </location>
</feature>
<dbReference type="EMBL" id="JAGTJQ010000006">
    <property type="protein sequence ID" value="KAH7029118.1"/>
    <property type="molecule type" value="Genomic_DNA"/>
</dbReference>
<organism evidence="2 3">
    <name type="scientific">Microdochium trichocladiopsis</name>
    <dbReference type="NCBI Taxonomy" id="1682393"/>
    <lineage>
        <taxon>Eukaryota</taxon>
        <taxon>Fungi</taxon>
        <taxon>Dikarya</taxon>
        <taxon>Ascomycota</taxon>
        <taxon>Pezizomycotina</taxon>
        <taxon>Sordariomycetes</taxon>
        <taxon>Xylariomycetidae</taxon>
        <taxon>Xylariales</taxon>
        <taxon>Microdochiaceae</taxon>
        <taxon>Microdochium</taxon>
    </lineage>
</organism>
<keyword evidence="3" id="KW-1185">Reference proteome</keyword>
<proteinExistence type="predicted"/>
<accession>A0A9P8Y3M4</accession>
<gene>
    <name evidence="2" type="ORF">B0I36DRAFT_128485</name>
</gene>
<dbReference type="GeneID" id="70177708"/>
<evidence type="ECO:0000313" key="2">
    <source>
        <dbReference type="EMBL" id="KAH7029118.1"/>
    </source>
</evidence>
<reference evidence="2" key="1">
    <citation type="journal article" date="2021" name="Nat. Commun.">
        <title>Genetic determinants of endophytism in the Arabidopsis root mycobiome.</title>
        <authorList>
            <person name="Mesny F."/>
            <person name="Miyauchi S."/>
            <person name="Thiergart T."/>
            <person name="Pickel B."/>
            <person name="Atanasova L."/>
            <person name="Karlsson M."/>
            <person name="Huettel B."/>
            <person name="Barry K.W."/>
            <person name="Haridas S."/>
            <person name="Chen C."/>
            <person name="Bauer D."/>
            <person name="Andreopoulos W."/>
            <person name="Pangilinan J."/>
            <person name="LaButti K."/>
            <person name="Riley R."/>
            <person name="Lipzen A."/>
            <person name="Clum A."/>
            <person name="Drula E."/>
            <person name="Henrissat B."/>
            <person name="Kohler A."/>
            <person name="Grigoriev I.V."/>
            <person name="Martin F.M."/>
            <person name="Hacquard S."/>
        </authorList>
    </citation>
    <scope>NUCLEOTIDE SEQUENCE</scope>
    <source>
        <strain evidence="2">MPI-CAGE-CH-0230</strain>
    </source>
</reference>
<name>A0A9P8Y3M4_9PEZI</name>
<dbReference type="AlphaFoldDB" id="A0A9P8Y3M4"/>
<dbReference type="Proteomes" id="UP000756346">
    <property type="component" value="Unassembled WGS sequence"/>
</dbReference>
<dbReference type="RefSeq" id="XP_046011406.1">
    <property type="nucleotide sequence ID" value="XM_046148162.1"/>
</dbReference>
<sequence>MWGQSKAGRWTETSGFGTEKRREREAIGRVGVVWEATKQRDSALALGLGHDLHTETCARVSWHTGMSYTAMQEIHNSRASNQTLSVSVRLSLPLSLHKSIRDIFPVAFPLD</sequence>
<evidence type="ECO:0000256" key="1">
    <source>
        <dbReference type="SAM" id="MobiDB-lite"/>
    </source>
</evidence>